<reference evidence="4" key="1">
    <citation type="submission" date="2017-05" db="EMBL/GenBank/DDBJ databases">
        <title>Complete and WGS of Bordetella genogroups.</title>
        <authorList>
            <person name="Spilker T."/>
            <person name="Lipuma J."/>
        </authorList>
    </citation>
    <scope>NUCLEOTIDE SEQUENCE [LARGE SCALE GENOMIC DNA]</scope>
    <source>
        <strain evidence="4">AU18089</strain>
    </source>
</reference>
<dbReference type="EMBL" id="NEVK01000006">
    <property type="protein sequence ID" value="OZI18338.1"/>
    <property type="molecule type" value="Genomic_DNA"/>
</dbReference>
<protein>
    <submittedName>
        <fullName evidence="3">DUF802 domain-containing protein</fullName>
    </submittedName>
</protein>
<evidence type="ECO:0000259" key="2">
    <source>
        <dbReference type="Pfam" id="PF05650"/>
    </source>
</evidence>
<dbReference type="InterPro" id="IPR008520">
    <property type="entry name" value="DUF802"/>
</dbReference>
<proteinExistence type="predicted"/>
<comment type="caution">
    <text evidence="3">The sequence shown here is derived from an EMBL/GenBank/DDBJ whole genome shotgun (WGS) entry which is preliminary data.</text>
</comment>
<feature type="domain" description="DUF802" evidence="2">
    <location>
        <begin position="321"/>
        <end position="373"/>
    </location>
</feature>
<dbReference type="AlphaFoldDB" id="A0A261QZW9"/>
<accession>A0A261QZW9</accession>
<keyword evidence="1" id="KW-0472">Membrane</keyword>
<dbReference type="RefSeq" id="WP_094797193.1">
    <property type="nucleotide sequence ID" value="NZ_NEVK01000006.1"/>
</dbReference>
<feature type="transmembrane region" description="Helical" evidence="1">
    <location>
        <begin position="29"/>
        <end position="48"/>
    </location>
</feature>
<keyword evidence="1" id="KW-0812">Transmembrane</keyword>
<feature type="domain" description="DUF802" evidence="2">
    <location>
        <begin position="379"/>
        <end position="428"/>
    </location>
</feature>
<organism evidence="3 4">
    <name type="scientific">Bordetella genomosp. 7</name>
    <dbReference type="NCBI Taxonomy" id="1416805"/>
    <lineage>
        <taxon>Bacteria</taxon>
        <taxon>Pseudomonadati</taxon>
        <taxon>Pseudomonadota</taxon>
        <taxon>Betaproteobacteria</taxon>
        <taxon>Burkholderiales</taxon>
        <taxon>Alcaligenaceae</taxon>
        <taxon>Bordetella</taxon>
    </lineage>
</organism>
<dbReference type="SUPFAM" id="SSF58113">
    <property type="entry name" value="Apolipoprotein A-I"/>
    <property type="match status" value="1"/>
</dbReference>
<evidence type="ECO:0000313" key="4">
    <source>
        <dbReference type="Proteomes" id="UP000216947"/>
    </source>
</evidence>
<name>A0A261QZW9_9BORD</name>
<keyword evidence="4" id="KW-1185">Reference proteome</keyword>
<dbReference type="Proteomes" id="UP000216947">
    <property type="component" value="Unassembled WGS sequence"/>
</dbReference>
<keyword evidence="1" id="KW-1133">Transmembrane helix</keyword>
<gene>
    <name evidence="3" type="ORF">CAL19_14275</name>
</gene>
<evidence type="ECO:0000256" key="1">
    <source>
        <dbReference type="SAM" id="Phobius"/>
    </source>
</evidence>
<sequence>MTRNLVALVIFLAGLAVVGWVGAGYVGSNTLALAVTGLIGIVYLAGALELRRYQLGTAGLARATASLSTPPARLDDWLAQVPAGLRHIAQLRVEGQRTAFPGPALAPYLAGMLVLLGMLGTFLGMVATLRGTGAALEGAVDLHAIRSSLAAPVHGLGFAFGTSVAGVASSAALGLLAALTRRERLRAVQQLDAASATTLREYSQSHQREQTLQLLQKQADAMPLVVDRLQEMMATLERQNLALHERLAASQDAFHGKADAAYTRLAAAMEQALKQSVADNAEAAGAAIRPAVEATLAGLARETSAWQDTLAHAVRQQLDDVTGRFEATTGKVAELWTDALAQHRHAGASLAQDLGVTLQRFTDTFEQRSAGLLDNVGVRLDTTAAALQAAWDGALARQSATGSELAEQHQRALAAATASLQEQSAALVQSLNQSHAGLQAELAARDEQRLAAWQASLGEVAGTLRLHWEQAATQAAAQQQQACDALAQTARELSTQTHTQARETIAEVARLVDAAAQAPHAAAQAIAGWNSTLDDMSAALREQWDYASTLAAERQQQICDTLERTAQDLAAQTQAHAQQTIAQVTQLVQTAAEAPRAAADVIAELRQKLTDSMARDNAMLEERSRLMQTLGTLLDAVNHASTQQRTAVDELITTSAGLLERVGSQFTAKVEAETDKLGGIAAQVTGSAAEVASLGEAFGAAVQAFGESGDKLAEHLQRIEAALDKSMARSDEQLAYYVAQAREVVDLSVLSQKQILQDLQQLASRQQPSESGETA</sequence>
<feature type="transmembrane region" description="Helical" evidence="1">
    <location>
        <begin position="105"/>
        <end position="127"/>
    </location>
</feature>
<dbReference type="Pfam" id="PF05650">
    <property type="entry name" value="DUF802"/>
    <property type="match status" value="2"/>
</dbReference>
<evidence type="ECO:0000313" key="3">
    <source>
        <dbReference type="EMBL" id="OZI18338.1"/>
    </source>
</evidence>